<sequence length="282" mass="31254">MTIITRYIEQLHLDDIAVDMLSKAVSLLLLLLVFFIGKKVLSHILNQTIAKSLSFIRQNKARQETIVKLANNIMNYGLYFLLLYWVLTILGIPISSLLAGAGLAGLAIGLGAQGFLSDVVNGFFILLENQYDVGDSVEIGSVAGNVTSLGIRTTQVRGFDGTLYFIPNREILVVSNKSRGNMRAQIDIPIYAQTPLEKVADIIESVNKEQLQNYPEITDNPLILGLQTNQAGQLVYRINIFVQNGEQNRIYSVFYSLYQEALIANGIQLPTLNTFKAPSLSR</sequence>
<evidence type="ECO:0000313" key="13">
    <source>
        <dbReference type="EMBL" id="RFU53040.1"/>
    </source>
</evidence>
<gene>
    <name evidence="11" type="ORF">DDV21_009610</name>
    <name evidence="12" type="ORF">DDV22_06340</name>
    <name evidence="13" type="ORF">DDV23_06600</name>
</gene>
<dbReference type="Proteomes" id="UP000264056">
    <property type="component" value="Unassembled WGS sequence"/>
</dbReference>
<reference evidence="12 16" key="1">
    <citation type="submission" date="2018-08" db="EMBL/GenBank/DDBJ databases">
        <title>Draft genome of Streptococcus sp .nov. Z2.</title>
        <authorList>
            <person name="Tian Z."/>
        </authorList>
    </citation>
    <scope>NUCLEOTIDE SEQUENCE [LARGE SCALE GENOMIC DNA]</scope>
    <source>
        <strain evidence="12 16">Z2</strain>
    </source>
</reference>
<dbReference type="InterPro" id="IPR006685">
    <property type="entry name" value="MscS_channel_2nd"/>
</dbReference>
<accession>A0A346NE69</accession>
<dbReference type="EMBL" id="QVQY01000014">
    <property type="protein sequence ID" value="RFU50894.1"/>
    <property type="molecule type" value="Genomic_DNA"/>
</dbReference>
<evidence type="ECO:0000256" key="4">
    <source>
        <dbReference type="ARBA" id="ARBA00022692"/>
    </source>
</evidence>
<dbReference type="FunFam" id="2.30.30.60:FF:000001">
    <property type="entry name" value="MscS Mechanosensitive ion channel"/>
    <property type="match status" value="1"/>
</dbReference>
<dbReference type="Proteomes" id="UP000262901">
    <property type="component" value="Unassembled WGS sequence"/>
</dbReference>
<dbReference type="EMBL" id="QVQZ01000013">
    <property type="protein sequence ID" value="RFU53040.1"/>
    <property type="molecule type" value="Genomic_DNA"/>
</dbReference>
<dbReference type="SUPFAM" id="SSF82689">
    <property type="entry name" value="Mechanosensitive channel protein MscS (YggB), C-terminal domain"/>
    <property type="match status" value="1"/>
</dbReference>
<dbReference type="Proteomes" id="UP000246115">
    <property type="component" value="Chromosome"/>
</dbReference>
<evidence type="ECO:0000313" key="15">
    <source>
        <dbReference type="Proteomes" id="UP000262901"/>
    </source>
</evidence>
<protein>
    <submittedName>
        <fullName evidence="13">Mechanosensitive ion channel family protein</fullName>
    </submittedName>
</protein>
<keyword evidence="5 8" id="KW-1133">Transmembrane helix</keyword>
<name>A0A372KL95_9STRE</name>
<feature type="transmembrane region" description="Helical" evidence="8">
    <location>
        <begin position="78"/>
        <end position="98"/>
    </location>
</feature>
<dbReference type="GO" id="GO:0005886">
    <property type="term" value="C:plasma membrane"/>
    <property type="evidence" value="ECO:0007669"/>
    <property type="project" value="UniProtKB-SubCell"/>
</dbReference>
<proteinExistence type="inferred from homology"/>
<dbReference type="InterPro" id="IPR011014">
    <property type="entry name" value="MscS_channel_TM-2"/>
</dbReference>
<feature type="transmembrane region" description="Helical" evidence="8">
    <location>
        <begin position="20"/>
        <end position="37"/>
    </location>
</feature>
<evidence type="ECO:0000313" key="16">
    <source>
        <dbReference type="Proteomes" id="UP000264056"/>
    </source>
</evidence>
<dbReference type="SUPFAM" id="SSF50182">
    <property type="entry name" value="Sm-like ribonucleoproteins"/>
    <property type="match status" value="1"/>
</dbReference>
<organism evidence="13 15">
    <name type="scientific">Streptococcus chenjunshii</name>
    <dbReference type="NCBI Taxonomy" id="2173853"/>
    <lineage>
        <taxon>Bacteria</taxon>
        <taxon>Bacillati</taxon>
        <taxon>Bacillota</taxon>
        <taxon>Bacilli</taxon>
        <taxon>Lactobacillales</taxon>
        <taxon>Streptococcaceae</taxon>
        <taxon>Streptococcus</taxon>
    </lineage>
</organism>
<keyword evidence="16" id="KW-1185">Reference proteome</keyword>
<dbReference type="GO" id="GO:0008381">
    <property type="term" value="F:mechanosensitive monoatomic ion channel activity"/>
    <property type="evidence" value="ECO:0007669"/>
    <property type="project" value="InterPro"/>
</dbReference>
<feature type="domain" description="Mechanosensitive ion channel MscS" evidence="9">
    <location>
        <begin position="116"/>
        <end position="178"/>
    </location>
</feature>
<dbReference type="OrthoDB" id="9809206at2"/>
<evidence type="ECO:0000256" key="8">
    <source>
        <dbReference type="SAM" id="Phobius"/>
    </source>
</evidence>
<evidence type="ECO:0000259" key="9">
    <source>
        <dbReference type="Pfam" id="PF00924"/>
    </source>
</evidence>
<comment type="function">
    <text evidence="7">May play a role in resistance to osmotic downshock.</text>
</comment>
<dbReference type="InterPro" id="IPR023408">
    <property type="entry name" value="MscS_beta-dom_sf"/>
</dbReference>
<evidence type="ECO:0000313" key="11">
    <source>
        <dbReference type="EMBL" id="AXQ79314.1"/>
    </source>
</evidence>
<evidence type="ECO:0000256" key="6">
    <source>
        <dbReference type="ARBA" id="ARBA00023136"/>
    </source>
</evidence>
<reference evidence="11" key="4">
    <citation type="journal article" date="2019" name="Int. J. Syst. Evol. Microbiol.">
        <title>Streptococcus chenjunshii sp. nov. isolated from feces of Tibetan antelopes.</title>
        <authorList>
            <person name="Tian Z."/>
            <person name="Lu S."/>
            <person name="Jin D."/>
            <person name="Yang J."/>
            <person name="Pu J."/>
            <person name="Lai X.H."/>
            <person name="Bai X.N."/>
            <person name="Wu X.M."/>
            <person name="Li J."/>
            <person name="Wang S."/>
            <person name="Xu J."/>
        </authorList>
    </citation>
    <scope>NUCLEOTIDE SEQUENCE</scope>
    <source>
        <strain evidence="11">Z15</strain>
    </source>
</reference>
<accession>A0A372KL95</accession>
<dbReference type="EMBL" id="CP031733">
    <property type="protein sequence ID" value="AXQ79314.1"/>
    <property type="molecule type" value="Genomic_DNA"/>
</dbReference>
<evidence type="ECO:0000256" key="5">
    <source>
        <dbReference type="ARBA" id="ARBA00022989"/>
    </source>
</evidence>
<feature type="domain" description="Mechanosensitive ion channel transmembrane helices 2/3" evidence="10">
    <location>
        <begin position="72"/>
        <end position="113"/>
    </location>
</feature>
<dbReference type="KEGG" id="schj:DDV21_009610"/>
<dbReference type="InterPro" id="IPR011066">
    <property type="entry name" value="MscS_channel_C_sf"/>
</dbReference>
<dbReference type="InterPro" id="IPR045276">
    <property type="entry name" value="YbiO_bact"/>
</dbReference>
<dbReference type="Pfam" id="PF21088">
    <property type="entry name" value="MS_channel_1st"/>
    <property type="match status" value="1"/>
</dbReference>
<dbReference type="PANTHER" id="PTHR30460">
    <property type="entry name" value="MODERATE CONDUCTANCE MECHANOSENSITIVE CHANNEL YBIO"/>
    <property type="match status" value="1"/>
</dbReference>
<dbReference type="AlphaFoldDB" id="A0A372KL95"/>
<comment type="subcellular location">
    <subcellularLocation>
        <location evidence="1">Cell membrane</location>
        <topology evidence="1">Multi-pass membrane protein</topology>
    </subcellularLocation>
</comment>
<dbReference type="RefSeq" id="WP_116878323.1">
    <property type="nucleotide sequence ID" value="NZ_CP031733.1"/>
</dbReference>
<evidence type="ECO:0000256" key="2">
    <source>
        <dbReference type="ARBA" id="ARBA00008017"/>
    </source>
</evidence>
<evidence type="ECO:0000313" key="12">
    <source>
        <dbReference type="EMBL" id="RFU50894.1"/>
    </source>
</evidence>
<reference evidence="14" key="3">
    <citation type="submission" date="2018-08" db="EMBL/GenBank/DDBJ databases">
        <title>Streptococcus chenjunshii sp. nov., isolated from stools sample of the Tibetan antelope in the Qinghai-Tibet plateau, China.</title>
        <authorList>
            <person name="Tian Z."/>
        </authorList>
    </citation>
    <scope>NUCLEOTIDE SEQUENCE [LARGE SCALE GENOMIC DNA]</scope>
    <source>
        <strain evidence="14">Z15</strain>
    </source>
</reference>
<keyword evidence="3" id="KW-1003">Cell membrane</keyword>
<keyword evidence="4 8" id="KW-0812">Transmembrane</keyword>
<dbReference type="Gene3D" id="1.10.287.1260">
    <property type="match status" value="1"/>
</dbReference>
<evidence type="ECO:0000256" key="7">
    <source>
        <dbReference type="ARBA" id="ARBA00059688"/>
    </source>
</evidence>
<reference evidence="13 15" key="2">
    <citation type="submission" date="2018-08" db="EMBL/GenBank/DDBJ databases">
        <title>Draft genome of Streptococcus sp. nov. Z1.</title>
        <authorList>
            <person name="Tian Z."/>
        </authorList>
    </citation>
    <scope>NUCLEOTIDE SEQUENCE [LARGE SCALE GENOMIC DNA]</scope>
    <source>
        <strain evidence="13">Z1</strain>
        <strain evidence="15">Z1(2018)</strain>
    </source>
</reference>
<evidence type="ECO:0000256" key="3">
    <source>
        <dbReference type="ARBA" id="ARBA00022475"/>
    </source>
</evidence>
<evidence type="ECO:0000313" key="14">
    <source>
        <dbReference type="Proteomes" id="UP000246115"/>
    </source>
</evidence>
<dbReference type="Pfam" id="PF00924">
    <property type="entry name" value="MS_channel_2nd"/>
    <property type="match status" value="1"/>
</dbReference>
<dbReference type="InterPro" id="IPR010920">
    <property type="entry name" value="LSM_dom_sf"/>
</dbReference>
<dbReference type="SUPFAM" id="SSF82861">
    <property type="entry name" value="Mechanosensitive channel protein MscS (YggB), transmembrane region"/>
    <property type="match status" value="1"/>
</dbReference>
<comment type="similarity">
    <text evidence="2">Belongs to the MscS (TC 1.A.23) family.</text>
</comment>
<dbReference type="Gene3D" id="2.30.30.60">
    <property type="match status" value="1"/>
</dbReference>
<dbReference type="PANTHER" id="PTHR30460:SF0">
    <property type="entry name" value="MODERATE CONDUCTANCE MECHANOSENSITIVE CHANNEL YBIO"/>
    <property type="match status" value="1"/>
</dbReference>
<dbReference type="InterPro" id="IPR049142">
    <property type="entry name" value="MS_channel_1st"/>
</dbReference>
<keyword evidence="6 8" id="KW-0472">Membrane</keyword>
<dbReference type="Gene3D" id="3.30.70.100">
    <property type="match status" value="1"/>
</dbReference>
<evidence type="ECO:0000256" key="1">
    <source>
        <dbReference type="ARBA" id="ARBA00004651"/>
    </source>
</evidence>
<evidence type="ECO:0000259" key="10">
    <source>
        <dbReference type="Pfam" id="PF21088"/>
    </source>
</evidence>